<feature type="transmembrane region" description="Helical" evidence="3">
    <location>
        <begin position="257"/>
        <end position="276"/>
    </location>
</feature>
<dbReference type="GO" id="GO:0000030">
    <property type="term" value="F:mannosyltransferase activity"/>
    <property type="evidence" value="ECO:0007669"/>
    <property type="project" value="TreeGrafter"/>
</dbReference>
<comment type="caution">
    <text evidence="5">The sequence shown here is derived from an EMBL/GenBank/DDBJ whole genome shotgun (WGS) entry which is preliminary data.</text>
</comment>
<dbReference type="Proteomes" id="UP000481153">
    <property type="component" value="Unassembled WGS sequence"/>
</dbReference>
<feature type="transmembrane region" description="Helical" evidence="3">
    <location>
        <begin position="364"/>
        <end position="383"/>
    </location>
</feature>
<evidence type="ECO:0008006" key="7">
    <source>
        <dbReference type="Google" id="ProtNLM"/>
    </source>
</evidence>
<dbReference type="AlphaFoldDB" id="A0A6G0W5P0"/>
<feature type="transmembrane region" description="Helical" evidence="3">
    <location>
        <begin position="320"/>
        <end position="344"/>
    </location>
</feature>
<feature type="chain" id="PRO_5026355291" description="Dolichyl-phosphate-mannose--protein mannosyltransferase" evidence="4">
    <location>
        <begin position="20"/>
        <end position="540"/>
    </location>
</feature>
<protein>
    <recommendedName>
        <fullName evidence="7">Dolichyl-phosphate-mannose--protein mannosyltransferase</fullName>
    </recommendedName>
</protein>
<name>A0A6G0W5P0_9STRA</name>
<keyword evidence="3" id="KW-0812">Transmembrane</keyword>
<accession>A0A6G0W5P0</accession>
<feature type="transmembrane region" description="Helical" evidence="3">
    <location>
        <begin position="217"/>
        <end position="236"/>
    </location>
</feature>
<keyword evidence="6" id="KW-1185">Reference proteome</keyword>
<feature type="transmembrane region" description="Helical" evidence="3">
    <location>
        <begin position="48"/>
        <end position="65"/>
    </location>
</feature>
<dbReference type="PANTHER" id="PTHR44227:SF3">
    <property type="entry name" value="PROTEIN O-MANNOSYL-TRANSFERASE TMTC4"/>
    <property type="match status" value="1"/>
</dbReference>
<dbReference type="VEuPathDB" id="FungiDB:AeMF1_012564"/>
<proteinExistence type="predicted"/>
<keyword evidence="1" id="KW-0677">Repeat</keyword>
<feature type="transmembrane region" description="Helical" evidence="3">
    <location>
        <begin position="296"/>
        <end position="313"/>
    </location>
</feature>
<feature type="transmembrane region" description="Helical" evidence="3">
    <location>
        <begin position="175"/>
        <end position="197"/>
    </location>
</feature>
<keyword evidence="3" id="KW-0472">Membrane</keyword>
<dbReference type="GO" id="GO:0005783">
    <property type="term" value="C:endoplasmic reticulum"/>
    <property type="evidence" value="ECO:0007669"/>
    <property type="project" value="TreeGrafter"/>
</dbReference>
<dbReference type="EMBL" id="VJMJ01000339">
    <property type="protein sequence ID" value="KAF0722327.1"/>
    <property type="molecule type" value="Genomic_DNA"/>
</dbReference>
<dbReference type="SUPFAM" id="SSF48452">
    <property type="entry name" value="TPR-like"/>
    <property type="match status" value="1"/>
</dbReference>
<feature type="transmembrane region" description="Helical" evidence="3">
    <location>
        <begin position="145"/>
        <end position="163"/>
    </location>
</feature>
<dbReference type="Gene3D" id="1.25.40.10">
    <property type="entry name" value="Tetratricopeptide repeat domain"/>
    <property type="match status" value="1"/>
</dbReference>
<evidence type="ECO:0000313" key="5">
    <source>
        <dbReference type="EMBL" id="KAF0722327.1"/>
    </source>
</evidence>
<organism evidence="5 6">
    <name type="scientific">Aphanomyces euteiches</name>
    <dbReference type="NCBI Taxonomy" id="100861"/>
    <lineage>
        <taxon>Eukaryota</taxon>
        <taxon>Sar</taxon>
        <taxon>Stramenopiles</taxon>
        <taxon>Oomycota</taxon>
        <taxon>Saprolegniomycetes</taxon>
        <taxon>Saprolegniales</taxon>
        <taxon>Verrucalvaceae</taxon>
        <taxon>Aphanomyces</taxon>
    </lineage>
</organism>
<dbReference type="GO" id="GO:0035269">
    <property type="term" value="P:protein O-linked glycosylation via mannose"/>
    <property type="evidence" value="ECO:0007669"/>
    <property type="project" value="TreeGrafter"/>
</dbReference>
<keyword evidence="2" id="KW-0802">TPR repeat</keyword>
<keyword evidence="3" id="KW-1133">Transmembrane helix</keyword>
<dbReference type="PANTHER" id="PTHR44227">
    <property type="match status" value="1"/>
</dbReference>
<evidence type="ECO:0000256" key="4">
    <source>
        <dbReference type="SAM" id="SignalP"/>
    </source>
</evidence>
<evidence type="ECO:0000256" key="3">
    <source>
        <dbReference type="SAM" id="Phobius"/>
    </source>
</evidence>
<dbReference type="GO" id="GO:0030968">
    <property type="term" value="P:endoplasmic reticulum unfolded protein response"/>
    <property type="evidence" value="ECO:0007669"/>
    <property type="project" value="TreeGrafter"/>
</dbReference>
<evidence type="ECO:0000256" key="2">
    <source>
        <dbReference type="ARBA" id="ARBA00022803"/>
    </source>
</evidence>
<dbReference type="InterPro" id="IPR052346">
    <property type="entry name" value="O-mannosyl-transferase_TMTC"/>
</dbReference>
<feature type="transmembrane region" description="Helical" evidence="3">
    <location>
        <begin position="86"/>
        <end position="105"/>
    </location>
</feature>
<dbReference type="InterPro" id="IPR011990">
    <property type="entry name" value="TPR-like_helical_dom_sf"/>
</dbReference>
<evidence type="ECO:0000313" key="6">
    <source>
        <dbReference type="Proteomes" id="UP000481153"/>
    </source>
</evidence>
<gene>
    <name evidence="5" type="ORF">Ae201684_018543</name>
</gene>
<reference evidence="5 6" key="1">
    <citation type="submission" date="2019-07" db="EMBL/GenBank/DDBJ databases">
        <title>Genomics analysis of Aphanomyces spp. identifies a new class of oomycete effector associated with host adaptation.</title>
        <authorList>
            <person name="Gaulin E."/>
        </authorList>
    </citation>
    <scope>NUCLEOTIDE SEQUENCE [LARGE SCALE GENOMIC DNA]</scope>
    <source>
        <strain evidence="5 6">ATCC 201684</strain>
    </source>
</reference>
<feature type="signal peptide" evidence="4">
    <location>
        <begin position="1"/>
        <end position="19"/>
    </location>
</feature>
<keyword evidence="4" id="KW-0732">Signal</keyword>
<evidence type="ECO:0000256" key="1">
    <source>
        <dbReference type="ARBA" id="ARBA00022737"/>
    </source>
</evidence>
<sequence length="540" mass="61706">MTDAALVWYVFALVFLVHALPLCVGEWEFITSFDDGFNFVNNDMIKELSFSNLGSMASTVILNVYEPLAWLLKAMVHALWGMDSRYVRLVSLALHWSALAIWSQVTKRLLDHLYVDAPSIMECSIAAVLYGVHPVHVEVTMWPSAQSYSLAMFFTAICFWAYIHPAWASYKTIAAGAYLCAVLSKSIALFVPVGLVMIDLVVGRVHFNAKPTEYLGYFRGLSLFLVIFVFMVIITIKANQGGVELVDVISLTLSERIAKMFLVFLSPLQTLVWPVGLRLHYRVREVDLDVSSNADVLLSVAATFMISLSLLLWRRKLFAVWIYYIVMLLPVSGLVQHGMVSLTADRYAYFPTVVFIPMSALCLRRWHIAQVVLVFALLLGLTLQQMQHWRREEDLWLYCIKQDQADWRMLDQLAQYYSKLERETEATLLIEQSLWFGPHRGLKAQLFQAKHKLLLDLKDESCKIYNTLAIEFPQSYQVLNNHAVCQLIQGEPHVARAILEAAVTLQRLHDSESSIPLENLRQVDDYLSKKQSDYEVGFVW</sequence>